<accession>H8KNK9</accession>
<dbReference type="OrthoDB" id="1522997at2"/>
<dbReference type="RefSeq" id="WP_014681368.1">
    <property type="nucleotide sequence ID" value="NC_017770.1"/>
</dbReference>
<keyword evidence="2 4" id="KW-0560">Oxidoreductase</keyword>
<dbReference type="EMBL" id="CP003349">
    <property type="protein sequence ID" value="AFD08142.1"/>
    <property type="molecule type" value="Genomic_DNA"/>
</dbReference>
<dbReference type="AlphaFoldDB" id="H8KNK9"/>
<dbReference type="GO" id="GO:0016616">
    <property type="term" value="F:oxidoreductase activity, acting on the CH-OH group of donors, NAD or NADP as acceptor"/>
    <property type="evidence" value="ECO:0007669"/>
    <property type="project" value="InterPro"/>
</dbReference>
<keyword evidence="3" id="KW-0520">NAD</keyword>
<dbReference type="Pfam" id="PF02826">
    <property type="entry name" value="2-Hacid_dh_C"/>
    <property type="match status" value="1"/>
</dbReference>
<comment type="similarity">
    <text evidence="1 4">Belongs to the D-isomer specific 2-hydroxyacid dehydrogenase family.</text>
</comment>
<gene>
    <name evidence="7" type="ordered locus">Solca_3129</name>
</gene>
<evidence type="ECO:0000256" key="1">
    <source>
        <dbReference type="ARBA" id="ARBA00005854"/>
    </source>
</evidence>
<name>H8KNK9_SOLCM</name>
<protein>
    <submittedName>
        <fullName evidence="7">Phosphoglycerate dehydrogenase-like oxidoreductase</fullName>
    </submittedName>
</protein>
<dbReference type="GO" id="GO:0051287">
    <property type="term" value="F:NAD binding"/>
    <property type="evidence" value="ECO:0007669"/>
    <property type="project" value="InterPro"/>
</dbReference>
<evidence type="ECO:0000313" key="7">
    <source>
        <dbReference type="EMBL" id="AFD08142.1"/>
    </source>
</evidence>
<evidence type="ECO:0000256" key="4">
    <source>
        <dbReference type="RuleBase" id="RU003719"/>
    </source>
</evidence>
<dbReference type="InterPro" id="IPR036291">
    <property type="entry name" value="NAD(P)-bd_dom_sf"/>
</dbReference>
<dbReference type="eggNOG" id="COG0111">
    <property type="taxonomic scope" value="Bacteria"/>
</dbReference>
<evidence type="ECO:0000259" key="5">
    <source>
        <dbReference type="Pfam" id="PF00389"/>
    </source>
</evidence>
<evidence type="ECO:0000259" key="6">
    <source>
        <dbReference type="Pfam" id="PF02826"/>
    </source>
</evidence>
<dbReference type="Proteomes" id="UP000007590">
    <property type="component" value="Chromosome"/>
</dbReference>
<dbReference type="PANTHER" id="PTHR42789">
    <property type="entry name" value="D-ISOMER SPECIFIC 2-HYDROXYACID DEHYDROGENASE FAMILY PROTEIN (AFU_ORTHOLOGUE AFUA_6G10090)"/>
    <property type="match status" value="1"/>
</dbReference>
<dbReference type="PANTHER" id="PTHR42789:SF1">
    <property type="entry name" value="D-ISOMER SPECIFIC 2-HYDROXYACID DEHYDROGENASE FAMILY PROTEIN (AFU_ORTHOLOGUE AFUA_6G10090)"/>
    <property type="match status" value="1"/>
</dbReference>
<dbReference type="InterPro" id="IPR050857">
    <property type="entry name" value="D-2-hydroxyacid_DH"/>
</dbReference>
<evidence type="ECO:0000256" key="3">
    <source>
        <dbReference type="ARBA" id="ARBA00023027"/>
    </source>
</evidence>
<evidence type="ECO:0000313" key="8">
    <source>
        <dbReference type="Proteomes" id="UP000007590"/>
    </source>
</evidence>
<sequence length="320" mass="35526">MKIAILDDYQNAVKDLNCFQWLKDYDVTILTETEKNTILLAEKLKNIEILVLIRERTQINEDLLSKLPDLKLISQTGKIANHLDLPACTQHKVAIAEGIGSPIAPAELTWSLIMNTVRQVPAAIEDFKNGKWQTNIGSTIYGKTIGIWGYGKIGKMVAGYAKAFGAKVLVWGSENSRINAVNDGFESAKSKEDFFRLADVVSLHLRLNDKTAGIVKETDLLLMKPTAALINTARAELIEEGTLLKCLKTGRPGFAGVDVYENEPIYDSNYELLQMKNVVCTPHLGYVEKSGYELYFAKAFENAINYINGNPTNIANPEVL</sequence>
<keyword evidence="8" id="KW-1185">Reference proteome</keyword>
<dbReference type="SUPFAM" id="SSF52283">
    <property type="entry name" value="Formate/glycerate dehydrogenase catalytic domain-like"/>
    <property type="match status" value="1"/>
</dbReference>
<dbReference type="InterPro" id="IPR006140">
    <property type="entry name" value="D-isomer_DH_NAD-bd"/>
</dbReference>
<dbReference type="HOGENOM" id="CLU_019796_1_3_10"/>
<dbReference type="Gene3D" id="3.40.50.720">
    <property type="entry name" value="NAD(P)-binding Rossmann-like Domain"/>
    <property type="match status" value="2"/>
</dbReference>
<dbReference type="Pfam" id="PF00389">
    <property type="entry name" value="2-Hacid_dh"/>
    <property type="match status" value="1"/>
</dbReference>
<reference evidence="7" key="1">
    <citation type="submission" date="2012-02" db="EMBL/GenBank/DDBJ databases">
        <title>The complete genome of Solitalea canadensis DSM 3403.</title>
        <authorList>
            <consortium name="US DOE Joint Genome Institute (JGI-PGF)"/>
            <person name="Lucas S."/>
            <person name="Copeland A."/>
            <person name="Lapidus A."/>
            <person name="Glavina del Rio T."/>
            <person name="Dalin E."/>
            <person name="Tice H."/>
            <person name="Bruce D."/>
            <person name="Goodwin L."/>
            <person name="Pitluck S."/>
            <person name="Peters L."/>
            <person name="Ovchinnikova G."/>
            <person name="Lu M."/>
            <person name="Kyrpides N."/>
            <person name="Mavromatis K."/>
            <person name="Ivanova N."/>
            <person name="Brettin T."/>
            <person name="Detter J.C."/>
            <person name="Han C."/>
            <person name="Larimer F."/>
            <person name="Land M."/>
            <person name="Hauser L."/>
            <person name="Markowitz V."/>
            <person name="Cheng J.-F."/>
            <person name="Hugenholtz P."/>
            <person name="Woyke T."/>
            <person name="Wu D."/>
            <person name="Spring S."/>
            <person name="Schroeder M."/>
            <person name="Kopitz M."/>
            <person name="Brambilla E."/>
            <person name="Klenk H.-P."/>
            <person name="Eisen J.A."/>
        </authorList>
    </citation>
    <scope>NUCLEOTIDE SEQUENCE</scope>
    <source>
        <strain evidence="7">DSM 3403</strain>
    </source>
</reference>
<organism evidence="7 8">
    <name type="scientific">Solitalea canadensis (strain ATCC 29591 / DSM 3403 / JCM 21819 / LMG 8368 / NBRC 15130 / NCIMB 12057 / USAM 9D)</name>
    <name type="common">Flexibacter canadensis</name>
    <dbReference type="NCBI Taxonomy" id="929556"/>
    <lineage>
        <taxon>Bacteria</taxon>
        <taxon>Pseudomonadati</taxon>
        <taxon>Bacteroidota</taxon>
        <taxon>Sphingobacteriia</taxon>
        <taxon>Sphingobacteriales</taxon>
        <taxon>Sphingobacteriaceae</taxon>
        <taxon>Solitalea</taxon>
    </lineage>
</organism>
<evidence type="ECO:0000256" key="2">
    <source>
        <dbReference type="ARBA" id="ARBA00023002"/>
    </source>
</evidence>
<feature type="domain" description="D-isomer specific 2-hydroxyacid dehydrogenase NAD-binding" evidence="6">
    <location>
        <begin position="111"/>
        <end position="285"/>
    </location>
</feature>
<dbReference type="STRING" id="929556.Solca_3129"/>
<dbReference type="InterPro" id="IPR006139">
    <property type="entry name" value="D-isomer_2_OHA_DH_cat_dom"/>
</dbReference>
<dbReference type="CDD" id="cd12169">
    <property type="entry name" value="PGDH_like_1"/>
    <property type="match status" value="1"/>
</dbReference>
<proteinExistence type="inferred from homology"/>
<dbReference type="KEGG" id="scn:Solca_3129"/>
<dbReference type="SUPFAM" id="SSF51735">
    <property type="entry name" value="NAD(P)-binding Rossmann-fold domains"/>
    <property type="match status" value="1"/>
</dbReference>
<feature type="domain" description="D-isomer specific 2-hydroxyacid dehydrogenase catalytic" evidence="5">
    <location>
        <begin position="21"/>
        <end position="313"/>
    </location>
</feature>